<reference evidence="1" key="1">
    <citation type="submission" date="2022-07" db="EMBL/GenBank/DDBJ databases">
        <title>Taxonomy of Aspergillus series Nigri: significant species reduction supported by multi-species coalescent approaches.</title>
        <authorList>
            <person name="Bian C."/>
            <person name="Kusuya Y."/>
            <person name="Sklenar F."/>
            <person name="D'hooge E."/>
            <person name="Yaguchi T."/>
            <person name="Takahashi H."/>
            <person name="Hubka V."/>
        </authorList>
    </citation>
    <scope>NUCLEOTIDE SEQUENCE</scope>
    <source>
        <strain evidence="1">CBS 733.88</strain>
    </source>
</reference>
<accession>A0A9W5Z598</accession>
<proteinExistence type="predicted"/>
<dbReference type="Gene3D" id="2.60.120.200">
    <property type="match status" value="1"/>
</dbReference>
<dbReference type="Proteomes" id="UP001143548">
    <property type="component" value="Unassembled WGS sequence"/>
</dbReference>
<name>A0A9W5Z598_9EURO</name>
<sequence>MGTPLLHYVLDTKHVTNRGSALDIPPIEFPDNVTVVPGSEPLGYRWVLNFDGHTPGGIVDIGRLAATVSRDRFQIRVVFSPSWARWRDVLVHSNLLPFMLAVNSSTAIINTRAAVTNAAAGERWVHALDGSTLQPGQWYVADLVYDTDTLALFVNRDLMALHAFPNGMLAASTGTSFCIGGPVPSTDPGEGPFGFAGKIAAVMLYSGGFAPDMDRLIPPLRAGPWWFITRKSDLMAARGKDIGDPVREGEYHTGLRRYLVPYQRGTISFRWSDHEAFGLDGAIWRYWERRRTLDPAFDARLGCVTSDEMDTYITGGFKSYFETGAIFSHPPAYGVHTVSHPILGYYEDRTLAPATGLPIEEEHPVTARGTQGSMQIMSEGAWFLQAGQTPKFLTRPIWTEFQATGGVHVWGYPTRSVYHVAGETPEVQYAETNFSKWFAFMTAGQRRAREVHGQILEKYNSLGGRRGVLGLPLTSEIDIRGTSSARMNEFEHGAICWFGSRDQTVVVRPFRFRVTKLKNYDPDPLYGMDPYIFATIKINDEVILDNERHPSSGHWESDTVYPYVTLAPLIAPR</sequence>
<dbReference type="AlphaFoldDB" id="A0A9W5Z598"/>
<gene>
    <name evidence="1" type="ORF">AbraCBS73388_006204</name>
</gene>
<feature type="non-terminal residue" evidence="1">
    <location>
        <position position="573"/>
    </location>
</feature>
<dbReference type="InterPro" id="IPR013320">
    <property type="entry name" value="ConA-like_dom_sf"/>
</dbReference>
<dbReference type="EMBL" id="BROQ01000304">
    <property type="protein sequence ID" value="GKZ27867.1"/>
    <property type="molecule type" value="Genomic_DNA"/>
</dbReference>
<evidence type="ECO:0000313" key="1">
    <source>
        <dbReference type="EMBL" id="GKZ27867.1"/>
    </source>
</evidence>
<organism evidence="1 2">
    <name type="scientific">Aspergillus brasiliensis</name>
    <dbReference type="NCBI Taxonomy" id="319629"/>
    <lineage>
        <taxon>Eukaryota</taxon>
        <taxon>Fungi</taxon>
        <taxon>Dikarya</taxon>
        <taxon>Ascomycota</taxon>
        <taxon>Pezizomycotina</taxon>
        <taxon>Eurotiomycetes</taxon>
        <taxon>Eurotiomycetidae</taxon>
        <taxon>Eurotiales</taxon>
        <taxon>Aspergillaceae</taxon>
        <taxon>Aspergillus</taxon>
        <taxon>Aspergillus subgen. Circumdati</taxon>
    </lineage>
</organism>
<comment type="caution">
    <text evidence="1">The sequence shown here is derived from an EMBL/GenBank/DDBJ whole genome shotgun (WGS) entry which is preliminary data.</text>
</comment>
<dbReference type="InterPro" id="IPR013207">
    <property type="entry name" value="LGFP"/>
</dbReference>
<protein>
    <submittedName>
        <fullName evidence="1">Uncharacterized protein</fullName>
    </submittedName>
</protein>
<evidence type="ECO:0000313" key="2">
    <source>
        <dbReference type="Proteomes" id="UP001143548"/>
    </source>
</evidence>
<dbReference type="Pfam" id="PF08310">
    <property type="entry name" value="LGFP"/>
    <property type="match status" value="1"/>
</dbReference>
<dbReference type="SUPFAM" id="SSF49899">
    <property type="entry name" value="Concanavalin A-like lectins/glucanases"/>
    <property type="match status" value="1"/>
</dbReference>